<reference evidence="1 2" key="1">
    <citation type="submission" date="2013-01" db="EMBL/GenBank/DDBJ databases">
        <authorList>
            <person name="Harkins D.M."/>
            <person name="Durkin A.S."/>
            <person name="Brinkac L.M."/>
            <person name="Haft D.H."/>
            <person name="Selengut J.D."/>
            <person name="Sanka R."/>
            <person name="DePew J."/>
            <person name="Purushe J."/>
            <person name="Galloway R.L."/>
            <person name="Vinetz J.M."/>
            <person name="Sutton G.G."/>
            <person name="Nierman W.C."/>
            <person name="Fouts D.E."/>
        </authorList>
    </citation>
    <scope>NUCLEOTIDE SEQUENCE [LARGE SCALE GENOMIC DNA]</scope>
    <source>
        <strain evidence="1 2">Nikolaevo</strain>
    </source>
</reference>
<dbReference type="EMBL" id="ANCE01000185">
    <property type="protein sequence ID" value="EMK21766.1"/>
    <property type="molecule type" value="Genomic_DNA"/>
</dbReference>
<evidence type="ECO:0000313" key="2">
    <source>
        <dbReference type="Proteomes" id="UP000011980"/>
    </source>
</evidence>
<dbReference type="PATRIC" id="fig|1240687.3.peg.3704"/>
<comment type="caution">
    <text evidence="1">The sequence shown here is derived from an EMBL/GenBank/DDBJ whole genome shotgun (WGS) entry which is preliminary data.</text>
</comment>
<proteinExistence type="predicted"/>
<gene>
    <name evidence="1" type="ORF">LEP1GSC008_4172</name>
</gene>
<sequence length="49" mass="5921">MSFFGIYPKNSFFFIDEKEILKSFISKKSAEFCCIRETFHLYSPRTEKE</sequence>
<name>M6FG05_9LEPT</name>
<dbReference type="AlphaFoldDB" id="M6FG05"/>
<organism evidence="1 2">
    <name type="scientific">Leptospira kirschneri serovar Bulgarica str. Nikolaevo</name>
    <dbReference type="NCBI Taxonomy" id="1240687"/>
    <lineage>
        <taxon>Bacteria</taxon>
        <taxon>Pseudomonadati</taxon>
        <taxon>Spirochaetota</taxon>
        <taxon>Spirochaetia</taxon>
        <taxon>Leptospirales</taxon>
        <taxon>Leptospiraceae</taxon>
        <taxon>Leptospira</taxon>
    </lineage>
</organism>
<evidence type="ECO:0000313" key="1">
    <source>
        <dbReference type="EMBL" id="EMK21766.1"/>
    </source>
</evidence>
<dbReference type="Proteomes" id="UP000011980">
    <property type="component" value="Unassembled WGS sequence"/>
</dbReference>
<protein>
    <submittedName>
        <fullName evidence="1">Uncharacterized protein</fullName>
    </submittedName>
</protein>
<accession>M6FG05</accession>